<dbReference type="InterPro" id="IPR043502">
    <property type="entry name" value="DNA/RNA_pol_sf"/>
</dbReference>
<feature type="compositionally biased region" description="Basic and acidic residues" evidence="1">
    <location>
        <begin position="205"/>
        <end position="219"/>
    </location>
</feature>
<dbReference type="Proteomes" id="UP001231189">
    <property type="component" value="Unassembled WGS sequence"/>
</dbReference>
<feature type="region of interest" description="Disordered" evidence="1">
    <location>
        <begin position="157"/>
        <end position="193"/>
    </location>
</feature>
<dbReference type="Pfam" id="PF07727">
    <property type="entry name" value="RVT_2"/>
    <property type="match status" value="1"/>
</dbReference>
<accession>A0AAD8QPQ1</accession>
<reference evidence="3" key="1">
    <citation type="submission" date="2023-07" db="EMBL/GenBank/DDBJ databases">
        <title>A chromosome-level genome assembly of Lolium multiflorum.</title>
        <authorList>
            <person name="Chen Y."/>
            <person name="Copetti D."/>
            <person name="Kolliker R."/>
            <person name="Studer B."/>
        </authorList>
    </citation>
    <scope>NUCLEOTIDE SEQUENCE</scope>
    <source>
        <strain evidence="3">02402/16</strain>
        <tissue evidence="3">Leaf</tissue>
    </source>
</reference>
<gene>
    <name evidence="3" type="ORF">QYE76_029517</name>
</gene>
<dbReference type="InterPro" id="IPR013103">
    <property type="entry name" value="RVT_2"/>
</dbReference>
<name>A0AAD8QPQ1_LOLMU</name>
<feature type="domain" description="Reverse transcriptase Ty1/copia-type" evidence="2">
    <location>
        <begin position="249"/>
        <end position="489"/>
    </location>
</feature>
<dbReference type="SUPFAM" id="SSF56672">
    <property type="entry name" value="DNA/RNA polymerases"/>
    <property type="match status" value="1"/>
</dbReference>
<sequence>MDKEGKEITVPNPEYARWISLDQSVLGYLLRNMSREVLTHMVGQSSSAGVWTAIMEMFSSQSKARVVQLRTQLNGTRKENKTATVYFNQIKTLADEMAAARKPLDTDDIVSYVLAGLQDEAYNGFVAAITALIKADKFISLSDLYAQLLSYEARLEDQNPTGDSSVNAATRGGRGGGYRGGRGGGRNNYSDQRYEQRGYDQRYEQRGHEQRGGYDHRGGTGESSSTTEALADTRWKEAMDEEYSALMQNRTWHLVPSAPGQNVIDCKWVYKVKRKADGAVDRYKARLVAKGFKQRYGVDYEDTFSPVVKAATIRLVLALAVSRGWKLRQLDVKNAFLHGVLEEEVYMRQPPRYESRFGHVCKLDKALYDLKQAPRAWYSRLSSKLHSLGFTASKADTSLFFYNKGGVSIFMLIYVDDIVVASSSVKAVDALLHDLGLDFALKDLGALHYFLGIEIKQVRDGIILSQEKYANDLLTRANMHMCKIVDTPLCLTSCL</sequence>
<dbReference type="Pfam" id="PF14223">
    <property type="entry name" value="Retrotran_gag_2"/>
    <property type="match status" value="1"/>
</dbReference>
<feature type="region of interest" description="Disordered" evidence="1">
    <location>
        <begin position="205"/>
        <end position="228"/>
    </location>
</feature>
<dbReference type="PANTHER" id="PTHR47481:SF31">
    <property type="entry name" value="OS01G0873500 PROTEIN"/>
    <property type="match status" value="1"/>
</dbReference>
<proteinExistence type="predicted"/>
<organism evidence="3 4">
    <name type="scientific">Lolium multiflorum</name>
    <name type="common">Italian ryegrass</name>
    <name type="synonym">Lolium perenne subsp. multiflorum</name>
    <dbReference type="NCBI Taxonomy" id="4521"/>
    <lineage>
        <taxon>Eukaryota</taxon>
        <taxon>Viridiplantae</taxon>
        <taxon>Streptophyta</taxon>
        <taxon>Embryophyta</taxon>
        <taxon>Tracheophyta</taxon>
        <taxon>Spermatophyta</taxon>
        <taxon>Magnoliopsida</taxon>
        <taxon>Liliopsida</taxon>
        <taxon>Poales</taxon>
        <taxon>Poaceae</taxon>
        <taxon>BOP clade</taxon>
        <taxon>Pooideae</taxon>
        <taxon>Poodae</taxon>
        <taxon>Poeae</taxon>
        <taxon>Poeae Chloroplast Group 2 (Poeae type)</taxon>
        <taxon>Loliodinae</taxon>
        <taxon>Loliinae</taxon>
        <taxon>Lolium</taxon>
    </lineage>
</organism>
<evidence type="ECO:0000259" key="2">
    <source>
        <dbReference type="Pfam" id="PF07727"/>
    </source>
</evidence>
<feature type="compositionally biased region" description="Polar residues" evidence="1">
    <location>
        <begin position="158"/>
        <end position="168"/>
    </location>
</feature>
<protein>
    <recommendedName>
        <fullName evidence="2">Reverse transcriptase Ty1/copia-type domain-containing protein</fullName>
    </recommendedName>
</protein>
<comment type="caution">
    <text evidence="3">The sequence shown here is derived from an EMBL/GenBank/DDBJ whole genome shotgun (WGS) entry which is preliminary data.</text>
</comment>
<evidence type="ECO:0000313" key="4">
    <source>
        <dbReference type="Proteomes" id="UP001231189"/>
    </source>
</evidence>
<dbReference type="PANTHER" id="PTHR47481">
    <property type="match status" value="1"/>
</dbReference>
<keyword evidence="4" id="KW-1185">Reference proteome</keyword>
<evidence type="ECO:0000313" key="3">
    <source>
        <dbReference type="EMBL" id="KAK1605844.1"/>
    </source>
</evidence>
<evidence type="ECO:0000256" key="1">
    <source>
        <dbReference type="SAM" id="MobiDB-lite"/>
    </source>
</evidence>
<feature type="compositionally biased region" description="Gly residues" evidence="1">
    <location>
        <begin position="172"/>
        <end position="186"/>
    </location>
</feature>
<dbReference type="AlphaFoldDB" id="A0AAD8QPQ1"/>
<dbReference type="EMBL" id="JAUUTY010000007">
    <property type="protein sequence ID" value="KAK1605844.1"/>
    <property type="molecule type" value="Genomic_DNA"/>
</dbReference>